<feature type="domain" description="GGDEF" evidence="4">
    <location>
        <begin position="246"/>
        <end position="385"/>
    </location>
</feature>
<dbReference type="PROSITE" id="PS50887">
    <property type="entry name" value="GGDEF"/>
    <property type="match status" value="1"/>
</dbReference>
<keyword evidence="6" id="KW-1185">Reference proteome</keyword>
<dbReference type="PANTHER" id="PTHR45138:SF9">
    <property type="entry name" value="DIGUANYLATE CYCLASE DGCM-RELATED"/>
    <property type="match status" value="1"/>
</dbReference>
<dbReference type="InterPro" id="IPR050469">
    <property type="entry name" value="Diguanylate_Cyclase"/>
</dbReference>
<dbReference type="InterPro" id="IPR029787">
    <property type="entry name" value="Nucleotide_cyclase"/>
</dbReference>
<evidence type="ECO:0000313" key="5">
    <source>
        <dbReference type="EMBL" id="WUR12304.1"/>
    </source>
</evidence>
<feature type="transmembrane region" description="Helical" evidence="3">
    <location>
        <begin position="42"/>
        <end position="62"/>
    </location>
</feature>
<keyword evidence="3" id="KW-1133">Transmembrane helix</keyword>
<keyword evidence="3" id="KW-0812">Transmembrane</keyword>
<feature type="transmembrane region" description="Helical" evidence="3">
    <location>
        <begin position="126"/>
        <end position="143"/>
    </location>
</feature>
<accession>A0ABZ1UIA8</accession>
<evidence type="ECO:0000313" key="6">
    <source>
        <dbReference type="Proteomes" id="UP000321323"/>
    </source>
</evidence>
<feature type="transmembrane region" description="Helical" evidence="3">
    <location>
        <begin position="150"/>
        <end position="168"/>
    </location>
</feature>
<reference evidence="5 6" key="1">
    <citation type="journal article" date="2019" name="Int. J. Syst. Evol. Microbiol.">
        <title>The Draft Whole-Genome Sequence of the Antibiotic Producer Empedobacter haloabium ATCC 31962 Provides Indications for Its Taxonomic Reclassification.</title>
        <authorList>
            <person name="Miess H."/>
            <person name="Arlt P."/>
            <person name="Apel A.K."/>
            <person name="Weber T."/>
            <person name="Nieselt K."/>
            <person name="Hanssen F."/>
            <person name="Czemmel S."/>
            <person name="Nahnsen S."/>
            <person name="Gross H."/>
        </authorList>
    </citation>
    <scope>NUCLEOTIDE SEQUENCE [LARGE SCALE GENOMIC DNA]</scope>
    <source>
        <strain evidence="5 6">ATCC 31962</strain>
    </source>
</reference>
<keyword evidence="5" id="KW-0548">Nucleotidyltransferase</keyword>
<dbReference type="Gene3D" id="3.30.70.270">
    <property type="match status" value="1"/>
</dbReference>
<dbReference type="Pfam" id="PF00990">
    <property type="entry name" value="GGDEF"/>
    <property type="match status" value="1"/>
</dbReference>
<keyword evidence="3" id="KW-0472">Membrane</keyword>
<keyword evidence="5" id="KW-0808">Transferase</keyword>
<sequence length="400" mass="44567">MPPLVNDAAFNISRLRAEFRDRTIESHFNRHQLPRTQSQVRLALLFCATFYVAFALTDVLALGPGNDALILLLGRISVAVSALLSCAMTYWYPHSVRRIWLGASVTEIIGMSTFMLVVLYRPDETPWHAMAISIMALVVYLYIPNRIAYALPIGIVATTVFVGLVIYLDRLTDTELVTMIMLLVLANGFGCMAAHRYALIRREEFRVQSFLKNLSERDPLTGCHNRRYLQQELLNMELSRARRFRQPLAVVICDIDHFKAINDTYGHAAGDAVLITFANLLRSMTRENIDSVIRYGGEEFLIVLPETDLGGAVQLAERMRGALIGSGTEVTPGRVVGVTASFGVTAVNFALVEQRFAQELLVDTADRLLYSAKSSGRNNVKALEFFGRESGAFETHKVAA</sequence>
<name>A0ABZ1UIA8_9BURK</name>
<evidence type="ECO:0000259" key="4">
    <source>
        <dbReference type="PROSITE" id="PS50887"/>
    </source>
</evidence>
<evidence type="ECO:0000256" key="2">
    <source>
        <dbReference type="ARBA" id="ARBA00034247"/>
    </source>
</evidence>
<evidence type="ECO:0000256" key="3">
    <source>
        <dbReference type="SAM" id="Phobius"/>
    </source>
</evidence>
<proteinExistence type="predicted"/>
<dbReference type="SMART" id="SM00267">
    <property type="entry name" value="GGDEF"/>
    <property type="match status" value="1"/>
</dbReference>
<gene>
    <name evidence="5" type="ORF">E7V67_021760</name>
</gene>
<dbReference type="PANTHER" id="PTHR45138">
    <property type="entry name" value="REGULATORY COMPONENTS OF SENSORY TRANSDUCTION SYSTEM"/>
    <property type="match status" value="1"/>
</dbReference>
<organism evidence="5 6">
    <name type="scientific">[Empedobacter] haloabium</name>
    <dbReference type="NCBI Taxonomy" id="592317"/>
    <lineage>
        <taxon>Bacteria</taxon>
        <taxon>Pseudomonadati</taxon>
        <taxon>Pseudomonadota</taxon>
        <taxon>Betaproteobacteria</taxon>
        <taxon>Burkholderiales</taxon>
        <taxon>Oxalobacteraceae</taxon>
        <taxon>Telluria group</taxon>
        <taxon>Telluria group incertae sedis</taxon>
    </lineage>
</organism>
<dbReference type="Proteomes" id="UP000321323">
    <property type="component" value="Chromosome"/>
</dbReference>
<dbReference type="InterPro" id="IPR043128">
    <property type="entry name" value="Rev_trsase/Diguanyl_cyclase"/>
</dbReference>
<protein>
    <recommendedName>
        <fullName evidence="1">diguanylate cyclase</fullName>
        <ecNumber evidence="1">2.7.7.65</ecNumber>
    </recommendedName>
</protein>
<feature type="transmembrane region" description="Helical" evidence="3">
    <location>
        <begin position="68"/>
        <end position="92"/>
    </location>
</feature>
<dbReference type="EC" id="2.7.7.65" evidence="1"/>
<dbReference type="InterPro" id="IPR000160">
    <property type="entry name" value="GGDEF_dom"/>
</dbReference>
<feature type="transmembrane region" description="Helical" evidence="3">
    <location>
        <begin position="99"/>
        <end position="120"/>
    </location>
</feature>
<comment type="catalytic activity">
    <reaction evidence="2">
        <text>2 GTP = 3',3'-c-di-GMP + 2 diphosphate</text>
        <dbReference type="Rhea" id="RHEA:24898"/>
        <dbReference type="ChEBI" id="CHEBI:33019"/>
        <dbReference type="ChEBI" id="CHEBI:37565"/>
        <dbReference type="ChEBI" id="CHEBI:58805"/>
        <dbReference type="EC" id="2.7.7.65"/>
    </reaction>
</comment>
<dbReference type="CDD" id="cd01949">
    <property type="entry name" value="GGDEF"/>
    <property type="match status" value="1"/>
</dbReference>
<feature type="transmembrane region" description="Helical" evidence="3">
    <location>
        <begin position="180"/>
        <end position="199"/>
    </location>
</feature>
<dbReference type="SUPFAM" id="SSF55073">
    <property type="entry name" value="Nucleotide cyclase"/>
    <property type="match status" value="1"/>
</dbReference>
<dbReference type="EMBL" id="CP136508">
    <property type="protein sequence ID" value="WUR12304.1"/>
    <property type="molecule type" value="Genomic_DNA"/>
</dbReference>
<evidence type="ECO:0000256" key="1">
    <source>
        <dbReference type="ARBA" id="ARBA00012528"/>
    </source>
</evidence>
<dbReference type="GO" id="GO:0052621">
    <property type="term" value="F:diguanylate cyclase activity"/>
    <property type="evidence" value="ECO:0007669"/>
    <property type="project" value="UniProtKB-EC"/>
</dbReference>
<dbReference type="NCBIfam" id="TIGR00254">
    <property type="entry name" value="GGDEF"/>
    <property type="match status" value="1"/>
</dbReference>